<dbReference type="AlphaFoldDB" id="A0A937AN55"/>
<sequence>MRYLLLLIILIGSSSLAFSQKKVKYKNLFPILQSKDYKAAESDLLIYLADNDDEASAYFYLGEVIISKLDTIPIFPTSDTYDSLIDKAVDAYTKAIALVDEKEVRKNDEYYMAYNRRDLRTGKFGIKVSDVHLDYENKIESLVKKKELVKDITTAKAKAIEAQDALTEMINSLQTKYPNREAFLLRISTDEQSIFDRLLEKSKSLKEAVETYENRISSLNNKLYQVQIVRSDITSWEELSSIKVDFERNTLQLPDYEKYFNELQEELRNEIAPLKKILLEIDQQLTDAIEKNSSVQDSSQLYRTSIPTTLIERLVKFSTSPLAISVLKYKSQKTDLAILENAQLFPVLNDSTNVYQRTNKVEEIYEGYKSLKSTLKLIEKDKREESVENFAFYLNRFKPSFNEYLVLENTVVDKKIEELSDLTDSLKTKVQFVIHEDDTLSMPEAIIINEKPNRVSQVIELPEYMLAAGKYKDSTFVASIGYNMEMLNLISIDSTESVVNFIPINNDYLLNVTADSLASFKYALLLINSNGEILWKHNYSSNDKLSAAKIEAGIYFIYNEEEEIYLTLSSKGEKIGQ</sequence>
<evidence type="ECO:0000313" key="2">
    <source>
        <dbReference type="EMBL" id="MBL0765762.1"/>
    </source>
</evidence>
<protein>
    <submittedName>
        <fullName evidence="2">Uncharacterized protein</fullName>
    </submittedName>
</protein>
<keyword evidence="3" id="KW-1185">Reference proteome</keyword>
<dbReference type="EMBL" id="JAERQG010000002">
    <property type="protein sequence ID" value="MBL0765762.1"/>
    <property type="molecule type" value="Genomic_DNA"/>
</dbReference>
<keyword evidence="1" id="KW-0175">Coiled coil</keyword>
<organism evidence="2 3">
    <name type="scientific">Marivirga atlantica</name>
    <dbReference type="NCBI Taxonomy" id="1548457"/>
    <lineage>
        <taxon>Bacteria</taxon>
        <taxon>Pseudomonadati</taxon>
        <taxon>Bacteroidota</taxon>
        <taxon>Cytophagia</taxon>
        <taxon>Cytophagales</taxon>
        <taxon>Marivirgaceae</taxon>
        <taxon>Marivirga</taxon>
    </lineage>
</organism>
<proteinExistence type="predicted"/>
<reference evidence="2" key="1">
    <citation type="submission" date="2021-01" db="EMBL/GenBank/DDBJ databases">
        <title>Marivirga sp. nov., isolated from intertidal surface sediments.</title>
        <authorList>
            <person name="Zhang M."/>
        </authorList>
    </citation>
    <scope>NUCLEOTIDE SEQUENCE</scope>
    <source>
        <strain evidence="2">SM1354</strain>
    </source>
</reference>
<gene>
    <name evidence="2" type="ORF">JKP34_10910</name>
</gene>
<comment type="caution">
    <text evidence="2">The sequence shown here is derived from an EMBL/GenBank/DDBJ whole genome shotgun (WGS) entry which is preliminary data.</text>
</comment>
<accession>A0A937AN55</accession>
<evidence type="ECO:0000313" key="3">
    <source>
        <dbReference type="Proteomes" id="UP000642920"/>
    </source>
</evidence>
<dbReference type="RefSeq" id="WP_201921000.1">
    <property type="nucleotide sequence ID" value="NZ_JAERQG010000002.1"/>
</dbReference>
<evidence type="ECO:0000256" key="1">
    <source>
        <dbReference type="SAM" id="Coils"/>
    </source>
</evidence>
<feature type="coiled-coil region" evidence="1">
    <location>
        <begin position="195"/>
        <end position="222"/>
    </location>
</feature>
<name>A0A937AN55_9BACT</name>
<dbReference type="Proteomes" id="UP000642920">
    <property type="component" value="Unassembled WGS sequence"/>
</dbReference>